<dbReference type="EMBL" id="CP023344">
    <property type="protein sequence ID" value="ATC63133.1"/>
    <property type="molecule type" value="Genomic_DNA"/>
</dbReference>
<evidence type="ECO:0000313" key="1">
    <source>
        <dbReference type="EMBL" id="ATC63133.1"/>
    </source>
</evidence>
<evidence type="ECO:0000313" key="2">
    <source>
        <dbReference type="Proteomes" id="UP000217265"/>
    </source>
</evidence>
<organism evidence="1 2">
    <name type="scientific">Nibricoccus aquaticus</name>
    <dbReference type="NCBI Taxonomy" id="2576891"/>
    <lineage>
        <taxon>Bacteria</taxon>
        <taxon>Pseudomonadati</taxon>
        <taxon>Verrucomicrobiota</taxon>
        <taxon>Opitutia</taxon>
        <taxon>Opitutales</taxon>
        <taxon>Opitutaceae</taxon>
        <taxon>Nibricoccus</taxon>
    </lineage>
</organism>
<gene>
    <name evidence="1" type="ORF">CMV30_03715</name>
</gene>
<dbReference type="KEGG" id="vbh:CMV30_03715"/>
<name>A0A290Q3X5_9BACT</name>
<keyword evidence="2" id="KW-1185">Reference proteome</keyword>
<reference evidence="1 2" key="1">
    <citation type="submission" date="2017-09" db="EMBL/GenBank/DDBJ databases">
        <title>Complete genome sequence of Verrucomicrobial strain HZ-65, isolated from freshwater.</title>
        <authorList>
            <person name="Choi A."/>
        </authorList>
    </citation>
    <scope>NUCLEOTIDE SEQUENCE [LARGE SCALE GENOMIC DNA]</scope>
    <source>
        <strain evidence="1 2">HZ-65</strain>
    </source>
</reference>
<proteinExistence type="predicted"/>
<sequence>MKTDTDLFFEVPFDAQQEARMLASEVICRLLLWMADGRSIEERGLRVCVALYCVRPDLLDHATLGQIGDNLGRTRQAVHKLAISFRETTQITA</sequence>
<dbReference type="RefSeq" id="WP_096054765.1">
    <property type="nucleotide sequence ID" value="NZ_CP023344.1"/>
</dbReference>
<accession>A0A290Q3X5</accession>
<dbReference type="Proteomes" id="UP000217265">
    <property type="component" value="Chromosome"/>
</dbReference>
<dbReference type="AlphaFoldDB" id="A0A290Q3X5"/>
<dbReference type="OrthoDB" id="196665at2"/>
<protein>
    <submittedName>
        <fullName evidence="1">Uncharacterized protein</fullName>
    </submittedName>
</protein>